<dbReference type="Proteomes" id="UP000299102">
    <property type="component" value="Unassembled WGS sequence"/>
</dbReference>
<feature type="compositionally biased region" description="Low complexity" evidence="1">
    <location>
        <begin position="76"/>
        <end position="91"/>
    </location>
</feature>
<comment type="caution">
    <text evidence="2">The sequence shown here is derived from an EMBL/GenBank/DDBJ whole genome shotgun (WGS) entry which is preliminary data.</text>
</comment>
<organism evidence="2 3">
    <name type="scientific">Eumeta variegata</name>
    <name type="common">Bagworm moth</name>
    <name type="synonym">Eumeta japonica</name>
    <dbReference type="NCBI Taxonomy" id="151549"/>
    <lineage>
        <taxon>Eukaryota</taxon>
        <taxon>Metazoa</taxon>
        <taxon>Ecdysozoa</taxon>
        <taxon>Arthropoda</taxon>
        <taxon>Hexapoda</taxon>
        <taxon>Insecta</taxon>
        <taxon>Pterygota</taxon>
        <taxon>Neoptera</taxon>
        <taxon>Endopterygota</taxon>
        <taxon>Lepidoptera</taxon>
        <taxon>Glossata</taxon>
        <taxon>Ditrysia</taxon>
        <taxon>Tineoidea</taxon>
        <taxon>Psychidae</taxon>
        <taxon>Oiketicinae</taxon>
        <taxon>Eumeta</taxon>
    </lineage>
</organism>
<reference evidence="2 3" key="1">
    <citation type="journal article" date="2019" name="Commun. Biol.">
        <title>The bagworm genome reveals a unique fibroin gene that provides high tensile strength.</title>
        <authorList>
            <person name="Kono N."/>
            <person name="Nakamura H."/>
            <person name="Ohtoshi R."/>
            <person name="Tomita M."/>
            <person name="Numata K."/>
            <person name="Arakawa K."/>
        </authorList>
    </citation>
    <scope>NUCLEOTIDE SEQUENCE [LARGE SCALE GENOMIC DNA]</scope>
</reference>
<dbReference type="Pfam" id="PF01359">
    <property type="entry name" value="Transposase_1"/>
    <property type="match status" value="1"/>
</dbReference>
<accession>A0A4C1W4Z8</accession>
<dbReference type="OrthoDB" id="8147172at2759"/>
<dbReference type="EMBL" id="BGZK01000477">
    <property type="protein sequence ID" value="GBP46131.1"/>
    <property type="molecule type" value="Genomic_DNA"/>
</dbReference>
<dbReference type="AlphaFoldDB" id="A0A4C1W4Z8"/>
<sequence length="166" mass="18316">MLYVWRDQKGIMRYELLLAGKTINSDLYCQQLMRLKQEIEDTRSGASAVSVDSRQRPAAHASAWRNGIGRQLTKIPTYPASAKKPPATTPSRSRQTPTGTNAAVRVRARAPRPGRPANYPQLRSRIYTTAPKLMSPHSNSLKCRRLSTAAIGRAERAGTAPGFTGR</sequence>
<dbReference type="InterPro" id="IPR001888">
    <property type="entry name" value="Transposase_1"/>
</dbReference>
<keyword evidence="3" id="KW-1185">Reference proteome</keyword>
<evidence type="ECO:0000256" key="1">
    <source>
        <dbReference type="SAM" id="MobiDB-lite"/>
    </source>
</evidence>
<evidence type="ECO:0000313" key="3">
    <source>
        <dbReference type="Proteomes" id="UP000299102"/>
    </source>
</evidence>
<proteinExistence type="predicted"/>
<protein>
    <submittedName>
        <fullName evidence="2">Uncharacterized protein</fullName>
    </submittedName>
</protein>
<evidence type="ECO:0000313" key="2">
    <source>
        <dbReference type="EMBL" id="GBP46131.1"/>
    </source>
</evidence>
<gene>
    <name evidence="2" type="ORF">EVAR_26576_1</name>
</gene>
<feature type="region of interest" description="Disordered" evidence="1">
    <location>
        <begin position="46"/>
        <end position="120"/>
    </location>
</feature>
<name>A0A4C1W4Z8_EUMVA</name>